<dbReference type="CDD" id="cd07453">
    <property type="entry name" value="CRD_crescent"/>
    <property type="match status" value="1"/>
</dbReference>
<proteinExistence type="inferred from homology"/>
<accession>A0A8C3LCR4</accession>
<dbReference type="AlphaFoldDB" id="A0A8C3LCR4"/>
<evidence type="ECO:0000256" key="11">
    <source>
        <dbReference type="PROSITE-ProRule" id="PRU00090"/>
    </source>
</evidence>
<dbReference type="InterPro" id="IPR001134">
    <property type="entry name" value="Netrin_domain"/>
</dbReference>
<evidence type="ECO:0000256" key="9">
    <source>
        <dbReference type="ARBA" id="ARBA00023157"/>
    </source>
</evidence>
<evidence type="ECO:0000256" key="6">
    <source>
        <dbReference type="ARBA" id="ARBA00022687"/>
    </source>
</evidence>
<dbReference type="Pfam" id="PF01392">
    <property type="entry name" value="Fz"/>
    <property type="match status" value="1"/>
</dbReference>
<feature type="disulfide bond" evidence="11">
    <location>
        <begin position="227"/>
        <end position="251"/>
    </location>
</feature>
<dbReference type="InterPro" id="IPR020067">
    <property type="entry name" value="Frizzled_dom"/>
</dbReference>
<reference evidence="14" key="1">
    <citation type="submission" date="2025-08" db="UniProtKB">
        <authorList>
            <consortium name="Ensembl"/>
        </authorList>
    </citation>
    <scope>IDENTIFICATION</scope>
</reference>
<evidence type="ECO:0000256" key="1">
    <source>
        <dbReference type="ARBA" id="ARBA00004613"/>
    </source>
</evidence>
<feature type="domain" description="FZ" evidence="12">
    <location>
        <begin position="147"/>
        <end position="264"/>
    </location>
</feature>
<evidence type="ECO:0000256" key="7">
    <source>
        <dbReference type="ARBA" id="ARBA00022729"/>
    </source>
</evidence>
<comment type="caution">
    <text evidence="11">Lacks conserved residue(s) required for the propagation of feature annotation.</text>
</comment>
<dbReference type="PROSITE" id="PS50038">
    <property type="entry name" value="FZ"/>
    <property type="match status" value="1"/>
</dbReference>
<dbReference type="GO" id="GO:0035567">
    <property type="term" value="P:non-canonical Wnt signaling pathway"/>
    <property type="evidence" value="ECO:0007669"/>
    <property type="project" value="TreeGrafter"/>
</dbReference>
<dbReference type="PROSITE" id="PS50189">
    <property type="entry name" value="NTR"/>
    <property type="match status" value="1"/>
</dbReference>
<evidence type="ECO:0000256" key="2">
    <source>
        <dbReference type="ARBA" id="ARBA00010054"/>
    </source>
</evidence>
<evidence type="ECO:0000313" key="15">
    <source>
        <dbReference type="Proteomes" id="UP000694543"/>
    </source>
</evidence>
<protein>
    <recommendedName>
        <fullName evidence="3">Secreted frizzled-related protein 1</fullName>
    </recommendedName>
</protein>
<dbReference type="CDD" id="cd03580">
    <property type="entry name" value="NTR_Sfrp1_like"/>
    <property type="match status" value="1"/>
</dbReference>
<dbReference type="PANTHER" id="PTHR11309:SF133">
    <property type="entry name" value="SECRETED FRIZZLED-RELATED PROTEIN 5"/>
    <property type="match status" value="1"/>
</dbReference>
<dbReference type="SMART" id="SM00063">
    <property type="entry name" value="FRI"/>
    <property type="match status" value="1"/>
</dbReference>
<keyword evidence="10" id="KW-0325">Glycoprotein</keyword>
<evidence type="ECO:0000313" key="14">
    <source>
        <dbReference type="Ensembl" id="ENSCPIP00010008480.1"/>
    </source>
</evidence>
<keyword evidence="5" id="KW-0964">Secreted</keyword>
<name>A0A8C3LCR4_CHRPC</name>
<keyword evidence="8" id="KW-0221">Differentiation</keyword>
<dbReference type="Gene3D" id="1.10.2000.10">
    <property type="entry name" value="Frizzled cysteine-rich domain"/>
    <property type="match status" value="1"/>
</dbReference>
<sequence length="415" mass="46476">MTNPGARERGWLEHWCQTESPKTQGQGIHPSPAALISTPADLSQTPAKIQTIGAAGKRKLEHCLPQEGSERAALNEDGLPRRWLAGYKRHSAGWSSSVWVCCEPTPSTMRAVSTEKASRRRGAPWLPGLLLRLLLWGCPGGRASYLRRSSSCTAIPRSMALCYDIGYSEMRIPNLLEHETMPEVIQQSSSWLPLLARECHPDARIFLCSLFAPICLDRLIYPCRSLCEAVKRSCAPVMACYGYPWPEILNCNKFPADHELCIAAVSTDESSSSRRMPRASCKDCELEEASTAREILDSLCANDFTVKIRILRKNTTTTISDFDLDPSRVEVLKHGPLLRTEIPGRLQQWLDIDATCAHNIMRGTHAGVFVISGEVQSDKVVVNKAYAWQKKNRNLHQAVRRWKHHRCPEQAGRKV</sequence>
<dbReference type="GO" id="GO:0030154">
    <property type="term" value="P:cell differentiation"/>
    <property type="evidence" value="ECO:0007669"/>
    <property type="project" value="UniProtKB-KW"/>
</dbReference>
<keyword evidence="9 11" id="KW-1015">Disulfide bond</keyword>
<keyword evidence="4" id="KW-0217">Developmental protein</keyword>
<dbReference type="InterPro" id="IPR036790">
    <property type="entry name" value="Frizzled_dom_sf"/>
</dbReference>
<dbReference type="GO" id="GO:0017147">
    <property type="term" value="F:Wnt-protein binding"/>
    <property type="evidence" value="ECO:0007669"/>
    <property type="project" value="TreeGrafter"/>
</dbReference>
<keyword evidence="6" id="KW-0879">Wnt signaling pathway</keyword>
<dbReference type="GO" id="GO:0060070">
    <property type="term" value="P:canonical Wnt signaling pathway"/>
    <property type="evidence" value="ECO:0007669"/>
    <property type="project" value="TreeGrafter"/>
</dbReference>
<dbReference type="FunFam" id="1.10.2000.10:FF:000001">
    <property type="entry name" value="secreted frizzled-related protein 2"/>
    <property type="match status" value="1"/>
</dbReference>
<dbReference type="Ensembl" id="ENSCPIT00010010035.1">
    <property type="protein sequence ID" value="ENSCPIP00010008480.1"/>
    <property type="gene ID" value="ENSCPIG00010006614.1"/>
</dbReference>
<evidence type="ECO:0000256" key="4">
    <source>
        <dbReference type="ARBA" id="ARBA00022473"/>
    </source>
</evidence>
<evidence type="ECO:0000256" key="3">
    <source>
        <dbReference type="ARBA" id="ARBA00020517"/>
    </source>
</evidence>
<keyword evidence="7" id="KW-0732">Signal</keyword>
<dbReference type="PANTHER" id="PTHR11309">
    <property type="entry name" value="FRIZZLED"/>
    <property type="match status" value="1"/>
</dbReference>
<dbReference type="SUPFAM" id="SSF63501">
    <property type="entry name" value="Frizzled cysteine-rich domain"/>
    <property type="match status" value="1"/>
</dbReference>
<dbReference type="FunFam" id="2.40.50.120:FF:000003">
    <property type="entry name" value="Secreted frizzled-related protein 1"/>
    <property type="match status" value="1"/>
</dbReference>
<dbReference type="GO" id="GO:0005615">
    <property type="term" value="C:extracellular space"/>
    <property type="evidence" value="ECO:0007669"/>
    <property type="project" value="TreeGrafter"/>
</dbReference>
<dbReference type="Proteomes" id="UP000694543">
    <property type="component" value="Unplaced"/>
</dbReference>
<comment type="similarity">
    <text evidence="2">Belongs to the secreted frizzled-related protein (sFRP) family.</text>
</comment>
<evidence type="ECO:0000256" key="5">
    <source>
        <dbReference type="ARBA" id="ARBA00022525"/>
    </source>
</evidence>
<evidence type="ECO:0000259" key="12">
    <source>
        <dbReference type="PROSITE" id="PS50038"/>
    </source>
</evidence>
<dbReference type="InterPro" id="IPR015526">
    <property type="entry name" value="Frizzled/SFRP"/>
</dbReference>
<evidence type="ECO:0000259" key="13">
    <source>
        <dbReference type="PROSITE" id="PS50189"/>
    </source>
</evidence>
<comment type="subcellular location">
    <subcellularLocation>
        <location evidence="1">Secreted</location>
    </subcellularLocation>
</comment>
<evidence type="ECO:0000256" key="10">
    <source>
        <dbReference type="ARBA" id="ARBA00023180"/>
    </source>
</evidence>
<evidence type="ECO:0000256" key="8">
    <source>
        <dbReference type="ARBA" id="ARBA00022782"/>
    </source>
</evidence>
<feature type="disulfide bond" evidence="11">
    <location>
        <begin position="162"/>
        <end position="208"/>
    </location>
</feature>
<organism evidence="14 15">
    <name type="scientific">Chrysolophus pictus</name>
    <name type="common">Golden pheasant</name>
    <name type="synonym">Phasianus pictus</name>
    <dbReference type="NCBI Taxonomy" id="9089"/>
    <lineage>
        <taxon>Eukaryota</taxon>
        <taxon>Metazoa</taxon>
        <taxon>Chordata</taxon>
        <taxon>Craniata</taxon>
        <taxon>Vertebrata</taxon>
        <taxon>Euteleostomi</taxon>
        <taxon>Archelosauria</taxon>
        <taxon>Archosauria</taxon>
        <taxon>Dinosauria</taxon>
        <taxon>Saurischia</taxon>
        <taxon>Theropoda</taxon>
        <taxon>Coelurosauria</taxon>
        <taxon>Aves</taxon>
        <taxon>Neognathae</taxon>
        <taxon>Galloanserae</taxon>
        <taxon>Galliformes</taxon>
        <taxon>Phasianidae</taxon>
        <taxon>Phasianinae</taxon>
        <taxon>Chrysolophus</taxon>
    </lineage>
</organism>
<reference evidence="14" key="2">
    <citation type="submission" date="2025-09" db="UniProtKB">
        <authorList>
            <consortium name="Ensembl"/>
        </authorList>
    </citation>
    <scope>IDENTIFICATION</scope>
</reference>
<feature type="domain" description="NTR" evidence="13">
    <location>
        <begin position="281"/>
        <end position="407"/>
    </location>
</feature>
<dbReference type="GO" id="GO:2000026">
    <property type="term" value="P:regulation of multicellular organismal development"/>
    <property type="evidence" value="ECO:0007669"/>
    <property type="project" value="UniProtKB-ARBA"/>
</dbReference>
<keyword evidence="15" id="KW-1185">Reference proteome</keyword>
<dbReference type="InterPro" id="IPR041773">
    <property type="entry name" value="Crescent_CRD"/>
</dbReference>